<dbReference type="WBParaSite" id="ECPE_0001123601-mRNA-1">
    <property type="protein sequence ID" value="ECPE_0001123601-mRNA-1"/>
    <property type="gene ID" value="ECPE_0001123601"/>
</dbReference>
<dbReference type="OrthoDB" id="10260024at2759"/>
<name>A0A183AW66_9TREM</name>
<dbReference type="PANTHER" id="PTHR31449">
    <property type="entry name" value="UPF0598 PROTEIN C8ORF82"/>
    <property type="match status" value="1"/>
</dbReference>
<organism evidence="4">
    <name type="scientific">Echinostoma caproni</name>
    <dbReference type="NCBI Taxonomy" id="27848"/>
    <lineage>
        <taxon>Eukaryota</taxon>
        <taxon>Metazoa</taxon>
        <taxon>Spiralia</taxon>
        <taxon>Lophotrochozoa</taxon>
        <taxon>Platyhelminthes</taxon>
        <taxon>Trematoda</taxon>
        <taxon>Digenea</taxon>
        <taxon>Plagiorchiida</taxon>
        <taxon>Echinostomata</taxon>
        <taxon>Echinostomatoidea</taxon>
        <taxon>Echinostomatidae</taxon>
        <taxon>Echinostoma</taxon>
    </lineage>
</organism>
<accession>A0A183AW66</accession>
<protein>
    <submittedName>
        <fullName evidence="4">Myotubularin phosphatase domain-containing protein</fullName>
    </submittedName>
</protein>
<reference evidence="2 3" key="2">
    <citation type="submission" date="2018-11" db="EMBL/GenBank/DDBJ databases">
        <authorList>
            <consortium name="Pathogen Informatics"/>
        </authorList>
    </citation>
    <scope>NUCLEOTIDE SEQUENCE [LARGE SCALE GENOMIC DNA]</scope>
    <source>
        <strain evidence="2 3">Egypt</strain>
    </source>
</reference>
<dbReference type="InterPro" id="IPR028108">
    <property type="entry name" value="DUF4505"/>
</dbReference>
<dbReference type="PANTHER" id="PTHR31449:SF3">
    <property type="entry name" value="UPF0598 PROTEIN C8ORF82"/>
    <property type="match status" value="1"/>
</dbReference>
<comment type="similarity">
    <text evidence="1">Belongs to the UPF0598 family.</text>
</comment>
<dbReference type="Pfam" id="PF14956">
    <property type="entry name" value="DUF4505"/>
    <property type="match status" value="1"/>
</dbReference>
<sequence length="214" mass="25266">MVTNRVRRRVLCRSIYTQGQSPMRFVREYFYFVDHNGQVCTDMYSFFSFRIIALDTDIFFIDFFFSRLQVNTTGRYTNEFPFLSLCGRERNYLRCDDKPTVFVDLKQLSDQKWHLLYGSEKTTKLSVPFMPEHLHMYPKSGRVYHPTSRKPTPTDSRTESDLSVGLICSRLAVQLSPNFEWVNNESEREPHKFIWENTSYTLSGILAHLLHSDA</sequence>
<reference evidence="4" key="1">
    <citation type="submission" date="2016-06" db="UniProtKB">
        <authorList>
            <consortium name="WormBaseParasite"/>
        </authorList>
    </citation>
    <scope>IDENTIFICATION</scope>
</reference>
<gene>
    <name evidence="2" type="ORF">ECPE_LOCUS11201</name>
</gene>
<dbReference type="AlphaFoldDB" id="A0A183AW66"/>
<proteinExistence type="inferred from homology"/>
<evidence type="ECO:0000256" key="1">
    <source>
        <dbReference type="ARBA" id="ARBA00006322"/>
    </source>
</evidence>
<evidence type="ECO:0000313" key="4">
    <source>
        <dbReference type="WBParaSite" id="ECPE_0001123601-mRNA-1"/>
    </source>
</evidence>
<evidence type="ECO:0000313" key="3">
    <source>
        <dbReference type="Proteomes" id="UP000272942"/>
    </source>
</evidence>
<evidence type="ECO:0000313" key="2">
    <source>
        <dbReference type="EMBL" id="VDP88184.1"/>
    </source>
</evidence>
<dbReference type="EMBL" id="UZAN01050377">
    <property type="protein sequence ID" value="VDP88184.1"/>
    <property type="molecule type" value="Genomic_DNA"/>
</dbReference>
<dbReference type="Proteomes" id="UP000272942">
    <property type="component" value="Unassembled WGS sequence"/>
</dbReference>
<keyword evidence="3" id="KW-1185">Reference proteome</keyword>